<name>A0A2T2NW53_CORCC</name>
<accession>A0A2T2NW53</accession>
<protein>
    <submittedName>
        <fullName evidence="2">Uncharacterized protein</fullName>
    </submittedName>
</protein>
<evidence type="ECO:0000313" key="2">
    <source>
        <dbReference type="EMBL" id="PSN69506.1"/>
    </source>
</evidence>
<evidence type="ECO:0000256" key="1">
    <source>
        <dbReference type="SAM" id="MobiDB-lite"/>
    </source>
</evidence>
<organism evidence="2 3">
    <name type="scientific">Corynespora cassiicola Philippines</name>
    <dbReference type="NCBI Taxonomy" id="1448308"/>
    <lineage>
        <taxon>Eukaryota</taxon>
        <taxon>Fungi</taxon>
        <taxon>Dikarya</taxon>
        <taxon>Ascomycota</taxon>
        <taxon>Pezizomycotina</taxon>
        <taxon>Dothideomycetes</taxon>
        <taxon>Pleosporomycetidae</taxon>
        <taxon>Pleosporales</taxon>
        <taxon>Corynesporascaceae</taxon>
        <taxon>Corynespora</taxon>
    </lineage>
</organism>
<feature type="region of interest" description="Disordered" evidence="1">
    <location>
        <begin position="251"/>
        <end position="277"/>
    </location>
</feature>
<proteinExistence type="predicted"/>
<evidence type="ECO:0000313" key="3">
    <source>
        <dbReference type="Proteomes" id="UP000240883"/>
    </source>
</evidence>
<dbReference type="OrthoDB" id="4764735at2759"/>
<dbReference type="EMBL" id="KZ678133">
    <property type="protein sequence ID" value="PSN69506.1"/>
    <property type="molecule type" value="Genomic_DNA"/>
</dbReference>
<sequence>MSGPSSNTSFFSFGPGDSFLSKSYEGLRYRHLPSSLHQLIAGGNVTDVYWGALGPVSESWVLSFRDKNGKNNLGWGSAIPSRLSSILSKISPTPHLRIFLGPPASYEIPEPWRCDSFIAWDPNFLRWGGLPHRLEDCLQSWLTPAGWKSGPPRLVTWGKRDAFFAMSEYGDVVYRLGTRDNGEETWSIYKETVEEWKEEVGFEWSELAYISLDPVTTDQFIAIRSDGTWAGSIDGTNEDALESFSLNYFQRTKNPRSSSKPTNGTANGTNGASAPESNAIPNAQLQAYYEQWATSTATALASALSAINNPSSPPPPSGTPTPGSGKSGRGPKKLQIRSTSSASKPSPTPTPASIPTPDPSAGKLLSSFPYLPPALTTCALPACVAAKAERDGIRACRHDVERMLRASGLYSKEWLRQERIRWHPDRFGRLCEEGFREVGRRMAEEMFKVIDGLIGELEGGGRG</sequence>
<feature type="compositionally biased region" description="Pro residues" evidence="1">
    <location>
        <begin position="346"/>
        <end position="358"/>
    </location>
</feature>
<dbReference type="AlphaFoldDB" id="A0A2T2NW53"/>
<gene>
    <name evidence="2" type="ORF">BS50DRAFT_572631</name>
</gene>
<dbReference type="Proteomes" id="UP000240883">
    <property type="component" value="Unassembled WGS sequence"/>
</dbReference>
<keyword evidence="3" id="KW-1185">Reference proteome</keyword>
<reference evidence="2 3" key="1">
    <citation type="journal article" date="2018" name="Front. Microbiol.">
        <title>Genome-Wide Analysis of Corynespora cassiicola Leaf Fall Disease Putative Effectors.</title>
        <authorList>
            <person name="Lopez D."/>
            <person name="Ribeiro S."/>
            <person name="Label P."/>
            <person name="Fumanal B."/>
            <person name="Venisse J.S."/>
            <person name="Kohler A."/>
            <person name="de Oliveira R.R."/>
            <person name="Labutti K."/>
            <person name="Lipzen A."/>
            <person name="Lail K."/>
            <person name="Bauer D."/>
            <person name="Ohm R.A."/>
            <person name="Barry K.W."/>
            <person name="Spatafora J."/>
            <person name="Grigoriev I.V."/>
            <person name="Martin F.M."/>
            <person name="Pujade-Renaud V."/>
        </authorList>
    </citation>
    <scope>NUCLEOTIDE SEQUENCE [LARGE SCALE GENOMIC DNA]</scope>
    <source>
        <strain evidence="2 3">Philippines</strain>
    </source>
</reference>
<feature type="region of interest" description="Disordered" evidence="1">
    <location>
        <begin position="306"/>
        <end position="360"/>
    </location>
</feature>